<sequence>MFYNDIGLHYTIEIFLESGTTIMCAVKGIRWWTHRHQLHNIIHELSIQWENIRVQNILTIENIKEATNTKLVQTIFIAVMLTAGGIYILRPYIMLLSYSLRSNTNNSIDYDNLMTYTAGYPFAIKTLQECFFIITYQQITAFVACVYWVSCDILYATITTQITIQFLVLARRLESIIAGDDYLQHDDDVHSQLRDIAMQHNQLFG</sequence>
<evidence type="ECO:0000256" key="4">
    <source>
        <dbReference type="ARBA" id="ARBA00022725"/>
    </source>
</evidence>
<dbReference type="Pfam" id="PF02949">
    <property type="entry name" value="7tm_6"/>
    <property type="match status" value="1"/>
</dbReference>
<dbReference type="InterPro" id="IPR004117">
    <property type="entry name" value="7tm6_olfct_rcpt"/>
</dbReference>
<dbReference type="EMBL" id="JAQQBR010001833">
    <property type="protein sequence ID" value="KAK0162482.1"/>
    <property type="molecule type" value="Genomic_DNA"/>
</dbReference>
<keyword evidence="6 9" id="KW-0472">Membrane</keyword>
<feature type="transmembrane region" description="Helical" evidence="9">
    <location>
        <begin position="71"/>
        <end position="89"/>
    </location>
</feature>
<dbReference type="GO" id="GO:0005549">
    <property type="term" value="F:odorant binding"/>
    <property type="evidence" value="ECO:0007669"/>
    <property type="project" value="InterPro"/>
</dbReference>
<reference evidence="10" key="1">
    <citation type="journal article" date="2023" name="bioRxiv">
        <title>Scaffold-level genome assemblies of two parasitoid biocontrol wasps reveal the parthenogenesis mechanism and an associated novel virus.</title>
        <authorList>
            <person name="Inwood S."/>
            <person name="Skelly J."/>
            <person name="Guhlin J."/>
            <person name="Harrop T."/>
            <person name="Goldson S."/>
            <person name="Dearden P."/>
        </authorList>
    </citation>
    <scope>NUCLEOTIDE SEQUENCE</scope>
    <source>
        <strain evidence="10">Lincoln</strain>
        <tissue evidence="10">Whole body</tissue>
    </source>
</reference>
<dbReference type="GO" id="GO:0016020">
    <property type="term" value="C:membrane"/>
    <property type="evidence" value="ECO:0007669"/>
    <property type="project" value="UniProtKB-SubCell"/>
</dbReference>
<evidence type="ECO:0000256" key="5">
    <source>
        <dbReference type="ARBA" id="ARBA00022989"/>
    </source>
</evidence>
<proteinExistence type="predicted"/>
<organism evidence="10 11">
    <name type="scientific">Microctonus hyperodae</name>
    <name type="common">Parasitoid wasp</name>
    <dbReference type="NCBI Taxonomy" id="165561"/>
    <lineage>
        <taxon>Eukaryota</taxon>
        <taxon>Metazoa</taxon>
        <taxon>Ecdysozoa</taxon>
        <taxon>Arthropoda</taxon>
        <taxon>Hexapoda</taxon>
        <taxon>Insecta</taxon>
        <taxon>Pterygota</taxon>
        <taxon>Neoptera</taxon>
        <taxon>Endopterygota</taxon>
        <taxon>Hymenoptera</taxon>
        <taxon>Apocrita</taxon>
        <taxon>Ichneumonoidea</taxon>
        <taxon>Braconidae</taxon>
        <taxon>Euphorinae</taxon>
        <taxon>Microctonus</taxon>
    </lineage>
</organism>
<evidence type="ECO:0000313" key="11">
    <source>
        <dbReference type="Proteomes" id="UP001168972"/>
    </source>
</evidence>
<dbReference type="AlphaFoldDB" id="A0AA39F3X9"/>
<keyword evidence="4" id="KW-0552">Olfaction</keyword>
<dbReference type="Proteomes" id="UP001168972">
    <property type="component" value="Unassembled WGS sequence"/>
</dbReference>
<dbReference type="GO" id="GO:0004984">
    <property type="term" value="F:olfactory receptor activity"/>
    <property type="evidence" value="ECO:0007669"/>
    <property type="project" value="InterPro"/>
</dbReference>
<evidence type="ECO:0000256" key="8">
    <source>
        <dbReference type="ARBA" id="ARBA00023224"/>
    </source>
</evidence>
<keyword evidence="7" id="KW-0675">Receptor</keyword>
<keyword evidence="8" id="KW-0807">Transducer</keyword>
<gene>
    <name evidence="10" type="ORF">PV327_006256</name>
</gene>
<evidence type="ECO:0000256" key="7">
    <source>
        <dbReference type="ARBA" id="ARBA00023170"/>
    </source>
</evidence>
<keyword evidence="5 9" id="KW-1133">Transmembrane helix</keyword>
<evidence type="ECO:0000256" key="6">
    <source>
        <dbReference type="ARBA" id="ARBA00023136"/>
    </source>
</evidence>
<protein>
    <submittedName>
        <fullName evidence="10">Uncharacterized protein</fullName>
    </submittedName>
</protein>
<keyword evidence="2" id="KW-0716">Sensory transduction</keyword>
<keyword evidence="11" id="KW-1185">Reference proteome</keyword>
<dbReference type="GO" id="GO:0007165">
    <property type="term" value="P:signal transduction"/>
    <property type="evidence" value="ECO:0007669"/>
    <property type="project" value="UniProtKB-KW"/>
</dbReference>
<evidence type="ECO:0000256" key="2">
    <source>
        <dbReference type="ARBA" id="ARBA00022606"/>
    </source>
</evidence>
<reference evidence="10" key="2">
    <citation type="submission" date="2023-03" db="EMBL/GenBank/DDBJ databases">
        <authorList>
            <person name="Inwood S.N."/>
            <person name="Skelly J.G."/>
            <person name="Guhlin J."/>
            <person name="Harrop T.W.R."/>
            <person name="Goldson S.G."/>
            <person name="Dearden P.K."/>
        </authorList>
    </citation>
    <scope>NUCLEOTIDE SEQUENCE</scope>
    <source>
        <strain evidence="10">Lincoln</strain>
        <tissue evidence="10">Whole body</tissue>
    </source>
</reference>
<name>A0AA39F3X9_MICHY</name>
<evidence type="ECO:0000256" key="9">
    <source>
        <dbReference type="SAM" id="Phobius"/>
    </source>
</evidence>
<evidence type="ECO:0000256" key="1">
    <source>
        <dbReference type="ARBA" id="ARBA00004141"/>
    </source>
</evidence>
<accession>A0AA39F3X9</accession>
<keyword evidence="3 9" id="KW-0812">Transmembrane</keyword>
<comment type="subcellular location">
    <subcellularLocation>
        <location evidence="1">Membrane</location>
        <topology evidence="1">Multi-pass membrane protein</topology>
    </subcellularLocation>
</comment>
<evidence type="ECO:0000256" key="3">
    <source>
        <dbReference type="ARBA" id="ARBA00022692"/>
    </source>
</evidence>
<comment type="caution">
    <text evidence="10">The sequence shown here is derived from an EMBL/GenBank/DDBJ whole genome shotgun (WGS) entry which is preliminary data.</text>
</comment>
<evidence type="ECO:0000313" key="10">
    <source>
        <dbReference type="EMBL" id="KAK0162482.1"/>
    </source>
</evidence>